<gene>
    <name evidence="3" type="ORF">A1359_15920</name>
</gene>
<evidence type="ECO:0000256" key="2">
    <source>
        <dbReference type="SAM" id="SignalP"/>
    </source>
</evidence>
<dbReference type="EMBL" id="LUUI01000150">
    <property type="protein sequence ID" value="OAI10743.1"/>
    <property type="molecule type" value="Genomic_DNA"/>
</dbReference>
<organism evidence="3 4">
    <name type="scientific">Methylomonas lenta</name>
    <dbReference type="NCBI Taxonomy" id="980561"/>
    <lineage>
        <taxon>Bacteria</taxon>
        <taxon>Pseudomonadati</taxon>
        <taxon>Pseudomonadota</taxon>
        <taxon>Gammaproteobacteria</taxon>
        <taxon>Methylococcales</taxon>
        <taxon>Methylococcaceae</taxon>
        <taxon>Methylomonas</taxon>
    </lineage>
</organism>
<evidence type="ECO:0000313" key="3">
    <source>
        <dbReference type="EMBL" id="OAI10743.1"/>
    </source>
</evidence>
<keyword evidence="4" id="KW-1185">Reference proteome</keyword>
<evidence type="ECO:0000256" key="1">
    <source>
        <dbReference type="SAM" id="MobiDB-lite"/>
    </source>
</evidence>
<proteinExistence type="predicted"/>
<feature type="chain" id="PRO_5008068628" evidence="2">
    <location>
        <begin position="20"/>
        <end position="96"/>
    </location>
</feature>
<comment type="caution">
    <text evidence="3">The sequence shown here is derived from an EMBL/GenBank/DDBJ whole genome shotgun (WGS) entry which is preliminary data.</text>
</comment>
<accession>A0A177MZN1</accession>
<sequence length="96" mass="10313">MNTKLMLISVITLTAAASAVGTYYLTSNGQLGNSSVATAANSQNDTNPAQVVVNQDPEKPLTIIVKTEIAEKPHKPSNIGHIRDLKQPHYEVMPSQ</sequence>
<dbReference type="RefSeq" id="WP_066986785.1">
    <property type="nucleotide sequence ID" value="NZ_LUUI01000150.1"/>
</dbReference>
<dbReference type="AlphaFoldDB" id="A0A177MZN1"/>
<feature type="region of interest" description="Disordered" evidence="1">
    <location>
        <begin position="74"/>
        <end position="96"/>
    </location>
</feature>
<dbReference type="STRING" id="980561.A1359_15920"/>
<dbReference type="Proteomes" id="UP000078476">
    <property type="component" value="Unassembled WGS sequence"/>
</dbReference>
<reference evidence="3 4" key="1">
    <citation type="submission" date="2016-03" db="EMBL/GenBank/DDBJ databases">
        <authorList>
            <person name="Ploux O."/>
        </authorList>
    </citation>
    <scope>NUCLEOTIDE SEQUENCE [LARGE SCALE GENOMIC DNA]</scope>
    <source>
        <strain evidence="3 4">R-45370</strain>
    </source>
</reference>
<protein>
    <submittedName>
        <fullName evidence="3">Uncharacterized protein</fullName>
    </submittedName>
</protein>
<keyword evidence="2" id="KW-0732">Signal</keyword>
<name>A0A177MZN1_9GAMM</name>
<feature type="signal peptide" evidence="2">
    <location>
        <begin position="1"/>
        <end position="19"/>
    </location>
</feature>
<evidence type="ECO:0000313" key="4">
    <source>
        <dbReference type="Proteomes" id="UP000078476"/>
    </source>
</evidence>